<proteinExistence type="inferred from homology"/>
<dbReference type="InterPro" id="IPR036249">
    <property type="entry name" value="Thioredoxin-like_sf"/>
</dbReference>
<protein>
    <submittedName>
        <fullName evidence="6">Electron transporter protein</fullName>
    </submittedName>
</protein>
<evidence type="ECO:0000256" key="3">
    <source>
        <dbReference type="PIRSR" id="PIRSR603782-1"/>
    </source>
</evidence>
<evidence type="ECO:0000256" key="1">
    <source>
        <dbReference type="ARBA" id="ARBA00010996"/>
    </source>
</evidence>
<feature type="binding site" evidence="3">
    <location>
        <position position="89"/>
    </location>
    <ligand>
        <name>Cu cation</name>
        <dbReference type="ChEBI" id="CHEBI:23378"/>
    </ligand>
</feature>
<dbReference type="PANTHER" id="PTHR12151:SF25">
    <property type="entry name" value="LINALOOL DEHYDRATASE_ISOMERASE DOMAIN-CONTAINING PROTEIN"/>
    <property type="match status" value="1"/>
</dbReference>
<accession>A0A1E3X9B2</accession>
<keyword evidence="3" id="KW-0479">Metal-binding</keyword>
<comment type="similarity">
    <text evidence="1">Belongs to the SCO1/2 family.</text>
</comment>
<evidence type="ECO:0000256" key="4">
    <source>
        <dbReference type="PIRSR" id="PIRSR603782-2"/>
    </source>
</evidence>
<dbReference type="PROSITE" id="PS51352">
    <property type="entry name" value="THIOREDOXIN_2"/>
    <property type="match status" value="1"/>
</dbReference>
<dbReference type="Proteomes" id="UP000094056">
    <property type="component" value="Unassembled WGS sequence"/>
</dbReference>
<dbReference type="InterPro" id="IPR003782">
    <property type="entry name" value="SCO1/SenC"/>
</dbReference>
<organism evidence="6 7">
    <name type="scientific">Candidatus Scalindua rubra</name>
    <dbReference type="NCBI Taxonomy" id="1872076"/>
    <lineage>
        <taxon>Bacteria</taxon>
        <taxon>Pseudomonadati</taxon>
        <taxon>Planctomycetota</taxon>
        <taxon>Candidatus Brocadiia</taxon>
        <taxon>Candidatus Brocadiales</taxon>
        <taxon>Candidatus Scalinduaceae</taxon>
        <taxon>Candidatus Scalindua</taxon>
    </lineage>
</organism>
<name>A0A1E3X9B2_9BACT</name>
<keyword evidence="4" id="KW-1015">Disulfide bond</keyword>
<gene>
    <name evidence="6" type="ORF">SCARUB_02685</name>
</gene>
<evidence type="ECO:0000313" key="7">
    <source>
        <dbReference type="Proteomes" id="UP000094056"/>
    </source>
</evidence>
<dbReference type="GO" id="GO:0046872">
    <property type="term" value="F:metal ion binding"/>
    <property type="evidence" value="ECO:0007669"/>
    <property type="project" value="UniProtKB-KW"/>
</dbReference>
<feature type="domain" description="Thioredoxin" evidence="5">
    <location>
        <begin position="51"/>
        <end position="215"/>
    </location>
</feature>
<feature type="binding site" evidence="3">
    <location>
        <position position="95"/>
    </location>
    <ligand>
        <name>Cu cation</name>
        <dbReference type="ChEBI" id="CHEBI:23378"/>
    </ligand>
</feature>
<comment type="caution">
    <text evidence="6">The sequence shown here is derived from an EMBL/GenBank/DDBJ whole genome shotgun (WGS) entry which is preliminary data.</text>
</comment>
<reference evidence="6 7" key="1">
    <citation type="submission" date="2016-07" db="EMBL/GenBank/DDBJ databases">
        <title>Draft genome of Scalindua rubra, obtained from a brine-seawater interface in the Red Sea, sheds light on salt adaptation in anammox bacteria.</title>
        <authorList>
            <person name="Speth D.R."/>
            <person name="Lagkouvardos I."/>
            <person name="Wang Y."/>
            <person name="Qian P.-Y."/>
            <person name="Dutilh B.E."/>
            <person name="Jetten M.S."/>
        </authorList>
    </citation>
    <scope>NUCLEOTIDE SEQUENCE [LARGE SCALE GENOMIC DNA]</scope>
    <source>
        <strain evidence="6">BSI-1</strain>
    </source>
</reference>
<keyword evidence="2 3" id="KW-0186">Copper</keyword>
<dbReference type="CDD" id="cd02968">
    <property type="entry name" value="SCO"/>
    <property type="match status" value="1"/>
</dbReference>
<dbReference type="Gene3D" id="3.40.30.10">
    <property type="entry name" value="Glutaredoxin"/>
    <property type="match status" value="1"/>
</dbReference>
<evidence type="ECO:0000256" key="2">
    <source>
        <dbReference type="ARBA" id="ARBA00023008"/>
    </source>
</evidence>
<evidence type="ECO:0000313" key="6">
    <source>
        <dbReference type="EMBL" id="ODS32206.1"/>
    </source>
</evidence>
<feature type="binding site" evidence="3">
    <location>
        <position position="179"/>
    </location>
    <ligand>
        <name>Cu cation</name>
        <dbReference type="ChEBI" id="CHEBI:23378"/>
    </ligand>
</feature>
<dbReference type="Pfam" id="PF02630">
    <property type="entry name" value="SCO1-SenC"/>
    <property type="match status" value="1"/>
</dbReference>
<dbReference type="PANTHER" id="PTHR12151">
    <property type="entry name" value="ELECTRON TRANSPORT PROTIN SCO1/SENC FAMILY MEMBER"/>
    <property type="match status" value="1"/>
</dbReference>
<dbReference type="SUPFAM" id="SSF52833">
    <property type="entry name" value="Thioredoxin-like"/>
    <property type="match status" value="1"/>
</dbReference>
<dbReference type="AlphaFoldDB" id="A0A1E3X9B2"/>
<sequence length="225" mass="26166">MRYSIILLVVFICSLNHPGNFCTEFLLSSVFADEEVFKPREKKFGTEDEISKQSTSHKPFTLINQDNEPVALDSLIGKPLVMSFIYSRCSMPDMCPLIMKKIVQVQKGLKKEYKDKVFFAIITLDPEYDTPKVLREFGNYYRVDYDNLIFLTGKKDDVDYALNHFRVYYKVESPGVLAHTMETLVMDEAGVIRKDFPASFWKPEDVIEEIEKIIEKWEASKDEND</sequence>
<evidence type="ECO:0000259" key="5">
    <source>
        <dbReference type="PROSITE" id="PS51352"/>
    </source>
</evidence>
<feature type="disulfide bond" description="Redox-active" evidence="4">
    <location>
        <begin position="89"/>
        <end position="95"/>
    </location>
</feature>
<dbReference type="InterPro" id="IPR013766">
    <property type="entry name" value="Thioredoxin_domain"/>
</dbReference>
<dbReference type="EMBL" id="MAYW01000073">
    <property type="protein sequence ID" value="ODS32206.1"/>
    <property type="molecule type" value="Genomic_DNA"/>
</dbReference>